<reference evidence="2" key="1">
    <citation type="submission" date="2016-10" db="EMBL/GenBank/DDBJ databases">
        <authorList>
            <person name="Varghese N."/>
            <person name="Submissions S."/>
        </authorList>
    </citation>
    <scope>NUCLEOTIDE SEQUENCE [LARGE SCALE GENOMIC DNA]</scope>
    <source>
        <strain evidence="2">NLAE-zl-G277</strain>
    </source>
</reference>
<evidence type="ECO:0000313" key="2">
    <source>
        <dbReference type="Proteomes" id="UP000198508"/>
    </source>
</evidence>
<dbReference type="GeneID" id="93275909"/>
<dbReference type="STRING" id="460384.SAMN05216313_113123"/>
<name>A0A1I0GY01_9FIRM</name>
<dbReference type="AlphaFoldDB" id="A0A1I0GY01"/>
<evidence type="ECO:0000313" key="1">
    <source>
        <dbReference type="EMBL" id="SET76141.1"/>
    </source>
</evidence>
<dbReference type="EMBL" id="FOIM01000013">
    <property type="protein sequence ID" value="SET76141.1"/>
    <property type="molecule type" value="Genomic_DNA"/>
</dbReference>
<dbReference type="RefSeq" id="WP_092364781.1">
    <property type="nucleotide sequence ID" value="NZ_DAINWJ010000003.1"/>
</dbReference>
<dbReference type="Proteomes" id="UP000198508">
    <property type="component" value="Unassembled WGS sequence"/>
</dbReference>
<organism evidence="1 2">
    <name type="scientific">Enterocloster lavalensis</name>
    <dbReference type="NCBI Taxonomy" id="460384"/>
    <lineage>
        <taxon>Bacteria</taxon>
        <taxon>Bacillati</taxon>
        <taxon>Bacillota</taxon>
        <taxon>Clostridia</taxon>
        <taxon>Lachnospirales</taxon>
        <taxon>Lachnospiraceae</taxon>
        <taxon>Enterocloster</taxon>
    </lineage>
</organism>
<protein>
    <submittedName>
        <fullName evidence="1">Uncharacterized protein</fullName>
    </submittedName>
</protein>
<gene>
    <name evidence="1" type="ORF">SAMN05216313_113123</name>
</gene>
<proteinExistence type="predicted"/>
<keyword evidence="2" id="KW-1185">Reference proteome</keyword>
<sequence>MEEIWWRQVTNARKFREEIQDEIFDLHSIVIQIPEKLQWYEEMQEMVREELHNRESERLLERIDDSGESMEPGELVLRRYCKEERQADYRPSKTHGQFLAGCPDIVLNTRYIWVSNLSYERYRSWLKFLAEYERSVKSKSKGVFILEVNEAVGALRKERGIHNIVWKDMVGRYDITMFALLLLSEWKKPDIYKQYVAELASALSADNARLCGALSAARLELAENPQQCLEKQCEKLDFPPPPAETSAKAVWEVQLKVLFPITEQFRQQFTGRYGSQIERLLPLQAVYGEVFDEPGTVELGTLKYLCDLGKLVVTGEDLRRLVLFHKTRNILAHLQTVDYTEVEELLRFAAGGDKN</sequence>
<accession>A0A1I0GY01</accession>